<dbReference type="GO" id="GO:0006097">
    <property type="term" value="P:glyoxylate cycle"/>
    <property type="evidence" value="ECO:0007669"/>
    <property type="project" value="UniProtKB-UniRule"/>
</dbReference>
<feature type="domain" description="Isocitrate dehydrogenase kinase/phosphatase (AceK) regulatory" evidence="13">
    <location>
        <begin position="15"/>
        <end position="318"/>
    </location>
</feature>
<keyword evidence="1 11" id="KW-0329">Glyoxylate bypass</keyword>
<comment type="subcellular location">
    <subcellularLocation>
        <location evidence="11">Cytoplasm</location>
    </subcellularLocation>
</comment>
<keyword evidence="8 11" id="KW-0378">Hydrolase</keyword>
<dbReference type="GO" id="GO:0016208">
    <property type="term" value="F:AMP binding"/>
    <property type="evidence" value="ECO:0007669"/>
    <property type="project" value="TreeGrafter"/>
</dbReference>
<dbReference type="PANTHER" id="PTHR39559:SF1">
    <property type="entry name" value="ISOCITRATE DEHYDROGENASE KINASE_PHOSPHATASE"/>
    <property type="match status" value="1"/>
</dbReference>
<keyword evidence="9 11" id="KW-0067">ATP-binding</keyword>
<dbReference type="Pfam" id="PF20423">
    <property type="entry name" value="AceK_regulatory"/>
    <property type="match status" value="1"/>
</dbReference>
<dbReference type="AlphaFoldDB" id="A0A9D7HL11"/>
<evidence type="ECO:0000256" key="10">
    <source>
        <dbReference type="ARBA" id="ARBA00022912"/>
    </source>
</evidence>
<reference evidence="14" key="1">
    <citation type="submission" date="2020-10" db="EMBL/GenBank/DDBJ databases">
        <title>Connecting structure to function with the recovery of over 1000 high-quality activated sludge metagenome-assembled genomes encoding full-length rRNA genes using long-read sequencing.</title>
        <authorList>
            <person name="Singleton C.M."/>
            <person name="Petriglieri F."/>
            <person name="Kristensen J.M."/>
            <person name="Kirkegaard R.H."/>
            <person name="Michaelsen T.Y."/>
            <person name="Andersen M.H."/>
            <person name="Karst S.M."/>
            <person name="Dueholm M.S."/>
            <person name="Nielsen P.H."/>
            <person name="Albertsen M."/>
        </authorList>
    </citation>
    <scope>NUCLEOTIDE SEQUENCE</scope>
    <source>
        <strain evidence="14">Bjer_18-Q3-R1-45_BAT3C.347</strain>
    </source>
</reference>
<keyword evidence="2 11" id="KW-0963">Cytoplasm</keyword>
<dbReference type="GO" id="GO:0005524">
    <property type="term" value="F:ATP binding"/>
    <property type="evidence" value="ECO:0007669"/>
    <property type="project" value="UniProtKB-UniRule"/>
</dbReference>
<dbReference type="Proteomes" id="UP000807785">
    <property type="component" value="Unassembled WGS sequence"/>
</dbReference>
<dbReference type="InterPro" id="IPR046855">
    <property type="entry name" value="AceK_kinase"/>
</dbReference>
<accession>A0A9D7HL11</accession>
<evidence type="ECO:0000256" key="9">
    <source>
        <dbReference type="ARBA" id="ARBA00022840"/>
    </source>
</evidence>
<evidence type="ECO:0000256" key="1">
    <source>
        <dbReference type="ARBA" id="ARBA00022435"/>
    </source>
</evidence>
<keyword evidence="5 11" id="KW-0808">Transferase</keyword>
<evidence type="ECO:0000256" key="2">
    <source>
        <dbReference type="ARBA" id="ARBA00022490"/>
    </source>
</evidence>
<dbReference type="EC" id="2.7.11.5" evidence="11"/>
<sequence>MSKSEVFASVPQAIAQAMVEGFNKHYRLFRESASHAKERFEQARWSEVQLAVKERIRYYDERVAECVERLRKDLNAESLGDTDWRQAKLHYIGMLVNHKQPELAETFFNSVTTKILHHTYFTNQFIFFRPAISTEFIESDPPTYRCYYPKTGGGLRRSIRRLFLDVGWRRPFADLDRDVDYVMRAVDGHFRGEWPEIEPNCQLKVLNSPFYRNKGAYVIGVAINGHSEWPFAVPVVHDGHGKLMLDAILLQPGLISLLFSLSRAYFMADMEVPSGYVQFLREIMPNKPRSELYTMLGLGKQGKNMFYRDLWHHLRHSDDQFIEAPGIRGMVMHVFMLPSYPYVFKIIRDKFGSSKDTTREQVKNKFLLVKQVDRVGRMADTLEFTELALPRTRFSDELLAQLFEVAPSIVKDEGANIIIAHCYIERRMTPLNIYLDTGDDERIDHAVHEYGNAIRELARANIFPGDLLWKNFGVTRYGRVVFYDYDEIEYLTDCNFRRIPPAPYPDMELSGEAWYSVARNDIFPEEFASFLLGKPKVRAAFIKYHRDLLDVEFWQRTQEIIRRGELEDFFPYPESMRFCNSFRAGATAKQALAV</sequence>
<evidence type="ECO:0000256" key="4">
    <source>
        <dbReference type="ARBA" id="ARBA00022532"/>
    </source>
</evidence>
<dbReference type="GO" id="GO:0006099">
    <property type="term" value="P:tricarboxylic acid cycle"/>
    <property type="evidence" value="ECO:0007669"/>
    <property type="project" value="UniProtKB-UniRule"/>
</dbReference>
<evidence type="ECO:0000256" key="3">
    <source>
        <dbReference type="ARBA" id="ARBA00022527"/>
    </source>
</evidence>
<dbReference type="GO" id="GO:0004674">
    <property type="term" value="F:protein serine/threonine kinase activity"/>
    <property type="evidence" value="ECO:0007669"/>
    <property type="project" value="UniProtKB-KW"/>
</dbReference>
<protein>
    <recommendedName>
        <fullName evidence="11">Isocitrate dehydrogenase kinase/phosphatase</fullName>
        <shortName evidence="11">IDH kinase/phosphatase</shortName>
        <shortName evidence="11">IDHK/P</shortName>
        <ecNumber evidence="11">2.7.11.5</ecNumber>
        <ecNumber evidence="11">3.1.3.-</ecNumber>
    </recommendedName>
</protein>
<name>A0A9D7HL11_9PROT</name>
<dbReference type="GO" id="GO:0006006">
    <property type="term" value="P:glucose metabolic process"/>
    <property type="evidence" value="ECO:0007669"/>
    <property type="project" value="InterPro"/>
</dbReference>
<gene>
    <name evidence="11 14" type="primary">aceK</name>
    <name evidence="14" type="ORF">IPH26_06155</name>
</gene>
<comment type="caution">
    <text evidence="14">The sequence shown here is derived from an EMBL/GenBank/DDBJ whole genome shotgun (WGS) entry which is preliminary data.</text>
</comment>
<keyword evidence="6 11" id="KW-0547">Nucleotide-binding</keyword>
<comment type="function">
    <text evidence="11">Bifunctional enzyme which can phosphorylate or dephosphorylate isocitrate dehydrogenase (IDH) on a specific serine residue. This is a regulatory mechanism which enables bacteria to bypass the Krebs cycle via the glyoxylate shunt in response to the source of carbon. When bacteria are grown on glucose, IDH is fully active and unphosphorylated, but when grown on acetate or ethanol, the activity of IDH declines drastically concomitant with its phosphorylation.</text>
</comment>
<dbReference type="PANTHER" id="PTHR39559">
    <property type="match status" value="1"/>
</dbReference>
<evidence type="ECO:0000256" key="7">
    <source>
        <dbReference type="ARBA" id="ARBA00022777"/>
    </source>
</evidence>
<evidence type="ECO:0000259" key="12">
    <source>
        <dbReference type="Pfam" id="PF06315"/>
    </source>
</evidence>
<dbReference type="HAMAP" id="MF_00747">
    <property type="entry name" value="AceK"/>
    <property type="match status" value="1"/>
</dbReference>
<keyword evidence="4 11" id="KW-0816">Tricarboxylic acid cycle</keyword>
<dbReference type="PIRSF" id="PIRSF000719">
    <property type="entry name" value="AceK"/>
    <property type="match status" value="1"/>
</dbReference>
<dbReference type="GO" id="GO:0004721">
    <property type="term" value="F:phosphoprotein phosphatase activity"/>
    <property type="evidence" value="ECO:0007669"/>
    <property type="project" value="UniProtKB-KW"/>
</dbReference>
<dbReference type="InterPro" id="IPR010452">
    <property type="entry name" value="Isocitrate_DH_AceK"/>
</dbReference>
<dbReference type="InterPro" id="IPR046854">
    <property type="entry name" value="AceK_regulatory"/>
</dbReference>
<organism evidence="14 15">
    <name type="scientific">Candidatus Methylophosphatis roskildensis</name>
    <dbReference type="NCBI Taxonomy" id="2899263"/>
    <lineage>
        <taxon>Bacteria</taxon>
        <taxon>Pseudomonadati</taxon>
        <taxon>Pseudomonadota</taxon>
        <taxon>Betaproteobacteria</taxon>
        <taxon>Nitrosomonadales</taxon>
        <taxon>Sterolibacteriaceae</taxon>
        <taxon>Candidatus Methylophosphatis</taxon>
    </lineage>
</organism>
<dbReference type="Pfam" id="PF06315">
    <property type="entry name" value="AceK_kinase"/>
    <property type="match status" value="1"/>
</dbReference>
<keyword evidence="3 11" id="KW-0723">Serine/threonine-protein kinase</keyword>
<evidence type="ECO:0000259" key="13">
    <source>
        <dbReference type="Pfam" id="PF20423"/>
    </source>
</evidence>
<feature type="binding site" evidence="11">
    <location>
        <begin position="324"/>
        <end position="330"/>
    </location>
    <ligand>
        <name>ATP</name>
        <dbReference type="ChEBI" id="CHEBI:30616"/>
    </ligand>
</feature>
<keyword evidence="7 11" id="KW-0418">Kinase</keyword>
<dbReference type="EC" id="3.1.3.-" evidence="11"/>
<dbReference type="EMBL" id="JADJEV010000003">
    <property type="protein sequence ID" value="MBK6972534.1"/>
    <property type="molecule type" value="Genomic_DNA"/>
</dbReference>
<evidence type="ECO:0000313" key="14">
    <source>
        <dbReference type="EMBL" id="MBK6972534.1"/>
    </source>
</evidence>
<comment type="similarity">
    <text evidence="11">Belongs to the AceK family.</text>
</comment>
<dbReference type="NCBIfam" id="NF002804">
    <property type="entry name" value="PRK02946.1"/>
    <property type="match status" value="1"/>
</dbReference>
<feature type="binding site" evidence="11">
    <location>
        <position position="345"/>
    </location>
    <ligand>
        <name>ATP</name>
        <dbReference type="ChEBI" id="CHEBI:30616"/>
    </ligand>
</feature>
<dbReference type="GO" id="GO:0005737">
    <property type="term" value="C:cytoplasm"/>
    <property type="evidence" value="ECO:0007669"/>
    <property type="project" value="UniProtKB-SubCell"/>
</dbReference>
<evidence type="ECO:0000256" key="5">
    <source>
        <dbReference type="ARBA" id="ARBA00022679"/>
    </source>
</evidence>
<dbReference type="GO" id="GO:0008772">
    <property type="term" value="F:[isocitrate dehydrogenase (NADP+)] kinase activity"/>
    <property type="evidence" value="ECO:0007669"/>
    <property type="project" value="UniProtKB-UniRule"/>
</dbReference>
<evidence type="ECO:0000256" key="8">
    <source>
        <dbReference type="ARBA" id="ARBA00022801"/>
    </source>
</evidence>
<feature type="domain" description="Isocitrate dehydrogenase kinase/phosphatase (AceK) kinase" evidence="12">
    <location>
        <begin position="319"/>
        <end position="574"/>
    </location>
</feature>
<proteinExistence type="inferred from homology"/>
<feature type="active site" evidence="11">
    <location>
        <position position="380"/>
    </location>
</feature>
<keyword evidence="10 11" id="KW-0904">Protein phosphatase</keyword>
<evidence type="ECO:0000313" key="15">
    <source>
        <dbReference type="Proteomes" id="UP000807785"/>
    </source>
</evidence>
<evidence type="ECO:0000256" key="11">
    <source>
        <dbReference type="HAMAP-Rule" id="MF_00747"/>
    </source>
</evidence>
<comment type="catalytic activity">
    <reaction evidence="11">
        <text>L-seryl-[isocitrate dehydrogenase] + ATP = O-phospho-L-seryl-[isocitrate dehydrogenase] + ADP + H(+)</text>
        <dbReference type="Rhea" id="RHEA:43540"/>
        <dbReference type="Rhea" id="RHEA-COMP:10605"/>
        <dbReference type="Rhea" id="RHEA-COMP:10606"/>
        <dbReference type="ChEBI" id="CHEBI:15378"/>
        <dbReference type="ChEBI" id="CHEBI:29999"/>
        <dbReference type="ChEBI" id="CHEBI:30616"/>
        <dbReference type="ChEBI" id="CHEBI:83421"/>
        <dbReference type="ChEBI" id="CHEBI:456216"/>
        <dbReference type="EC" id="2.7.11.5"/>
    </reaction>
</comment>
<evidence type="ECO:0000256" key="6">
    <source>
        <dbReference type="ARBA" id="ARBA00022741"/>
    </source>
</evidence>